<proteinExistence type="predicted"/>
<dbReference type="EMBL" id="JARJCN010000104">
    <property type="protein sequence ID" value="KAJ7075062.1"/>
    <property type="molecule type" value="Genomic_DNA"/>
</dbReference>
<dbReference type="Proteomes" id="UP001222325">
    <property type="component" value="Unassembled WGS sequence"/>
</dbReference>
<feature type="signal peptide" evidence="1">
    <location>
        <begin position="1"/>
        <end position="21"/>
    </location>
</feature>
<protein>
    <recommendedName>
        <fullName evidence="4">Secreted protein</fullName>
    </recommendedName>
</protein>
<comment type="caution">
    <text evidence="2">The sequence shown here is derived from an EMBL/GenBank/DDBJ whole genome shotgun (WGS) entry which is preliminary data.</text>
</comment>
<evidence type="ECO:0000256" key="1">
    <source>
        <dbReference type="SAM" id="SignalP"/>
    </source>
</evidence>
<feature type="chain" id="PRO_5042255707" description="Secreted protein" evidence="1">
    <location>
        <begin position="22"/>
        <end position="113"/>
    </location>
</feature>
<reference evidence="2" key="1">
    <citation type="submission" date="2023-03" db="EMBL/GenBank/DDBJ databases">
        <title>Massive genome expansion in bonnet fungi (Mycena s.s.) driven by repeated elements and novel gene families across ecological guilds.</title>
        <authorList>
            <consortium name="Lawrence Berkeley National Laboratory"/>
            <person name="Harder C.B."/>
            <person name="Miyauchi S."/>
            <person name="Viragh M."/>
            <person name="Kuo A."/>
            <person name="Thoen E."/>
            <person name="Andreopoulos B."/>
            <person name="Lu D."/>
            <person name="Skrede I."/>
            <person name="Drula E."/>
            <person name="Henrissat B."/>
            <person name="Morin E."/>
            <person name="Kohler A."/>
            <person name="Barry K."/>
            <person name="LaButti K."/>
            <person name="Morin E."/>
            <person name="Salamov A."/>
            <person name="Lipzen A."/>
            <person name="Mereny Z."/>
            <person name="Hegedus B."/>
            <person name="Baldrian P."/>
            <person name="Stursova M."/>
            <person name="Weitz H."/>
            <person name="Taylor A."/>
            <person name="Grigoriev I.V."/>
            <person name="Nagy L.G."/>
            <person name="Martin F."/>
            <person name="Kauserud H."/>
        </authorList>
    </citation>
    <scope>NUCLEOTIDE SEQUENCE</scope>
    <source>
        <strain evidence="2">CBHHK173m</strain>
    </source>
</reference>
<dbReference type="AlphaFoldDB" id="A0AAD6TRF3"/>
<evidence type="ECO:0008006" key="4">
    <source>
        <dbReference type="Google" id="ProtNLM"/>
    </source>
</evidence>
<sequence length="113" mass="12462">MPCHLTVFFAHRSLLALVTLASHPSLPTSREGDLADAPFLTFPSFLRQPIHHRPSLAAPLPAFKRRQAPKVSRIAPLPPALIPSICLPRLSPSTLSRVSPPMPHPWPFPLVLF</sequence>
<accession>A0AAD6TRF3</accession>
<evidence type="ECO:0000313" key="3">
    <source>
        <dbReference type="Proteomes" id="UP001222325"/>
    </source>
</evidence>
<keyword evidence="1" id="KW-0732">Signal</keyword>
<evidence type="ECO:0000313" key="2">
    <source>
        <dbReference type="EMBL" id="KAJ7075062.1"/>
    </source>
</evidence>
<keyword evidence="3" id="KW-1185">Reference proteome</keyword>
<organism evidence="2 3">
    <name type="scientific">Mycena belliarum</name>
    <dbReference type="NCBI Taxonomy" id="1033014"/>
    <lineage>
        <taxon>Eukaryota</taxon>
        <taxon>Fungi</taxon>
        <taxon>Dikarya</taxon>
        <taxon>Basidiomycota</taxon>
        <taxon>Agaricomycotina</taxon>
        <taxon>Agaricomycetes</taxon>
        <taxon>Agaricomycetidae</taxon>
        <taxon>Agaricales</taxon>
        <taxon>Marasmiineae</taxon>
        <taxon>Mycenaceae</taxon>
        <taxon>Mycena</taxon>
    </lineage>
</organism>
<gene>
    <name evidence="2" type="ORF">B0H15DRAFT_868066</name>
</gene>
<name>A0AAD6TRF3_9AGAR</name>